<evidence type="ECO:0000259" key="11">
    <source>
        <dbReference type="Pfam" id="PF00107"/>
    </source>
</evidence>
<protein>
    <recommendedName>
        <fullName evidence="4">alcohol dehydrogenase</fullName>
        <ecNumber evidence="4">1.1.1.1</ecNumber>
    </recommendedName>
</protein>
<evidence type="ECO:0000256" key="1">
    <source>
        <dbReference type="ARBA" id="ARBA00001947"/>
    </source>
</evidence>
<evidence type="ECO:0000256" key="3">
    <source>
        <dbReference type="ARBA" id="ARBA00011738"/>
    </source>
</evidence>
<comment type="catalytic activity">
    <reaction evidence="9">
        <text>a secondary alcohol + NAD(+) = a ketone + NADH + H(+)</text>
        <dbReference type="Rhea" id="RHEA:10740"/>
        <dbReference type="ChEBI" id="CHEBI:15378"/>
        <dbReference type="ChEBI" id="CHEBI:17087"/>
        <dbReference type="ChEBI" id="CHEBI:35681"/>
        <dbReference type="ChEBI" id="CHEBI:57540"/>
        <dbReference type="ChEBI" id="CHEBI:57945"/>
        <dbReference type="EC" id="1.1.1.1"/>
    </reaction>
</comment>
<feature type="domain" description="Alcohol dehydrogenase-like N-terminal" evidence="12">
    <location>
        <begin position="84"/>
        <end position="194"/>
    </location>
</feature>
<comment type="catalytic activity">
    <reaction evidence="10">
        <text>a primary alcohol + NAD(+) = an aldehyde + NADH + H(+)</text>
        <dbReference type="Rhea" id="RHEA:10736"/>
        <dbReference type="ChEBI" id="CHEBI:15378"/>
        <dbReference type="ChEBI" id="CHEBI:15734"/>
        <dbReference type="ChEBI" id="CHEBI:17478"/>
        <dbReference type="ChEBI" id="CHEBI:57540"/>
        <dbReference type="ChEBI" id="CHEBI:57945"/>
        <dbReference type="EC" id="1.1.1.1"/>
    </reaction>
</comment>
<organism evidence="13 14">
    <name type="scientific">Populus alba x Populus x berolinensis</name>
    <dbReference type="NCBI Taxonomy" id="444605"/>
    <lineage>
        <taxon>Eukaryota</taxon>
        <taxon>Viridiplantae</taxon>
        <taxon>Streptophyta</taxon>
        <taxon>Embryophyta</taxon>
        <taxon>Tracheophyta</taxon>
        <taxon>Spermatophyta</taxon>
        <taxon>Magnoliopsida</taxon>
        <taxon>eudicotyledons</taxon>
        <taxon>Gunneridae</taxon>
        <taxon>Pentapetalae</taxon>
        <taxon>rosids</taxon>
        <taxon>fabids</taxon>
        <taxon>Malpighiales</taxon>
        <taxon>Salicaceae</taxon>
        <taxon>Saliceae</taxon>
        <taxon>Populus</taxon>
    </lineage>
</organism>
<dbReference type="InterPro" id="IPR011032">
    <property type="entry name" value="GroES-like_sf"/>
</dbReference>
<dbReference type="AlphaFoldDB" id="A0AAD6Q670"/>
<name>A0AAD6Q670_9ROSI</name>
<dbReference type="Gene3D" id="3.40.50.720">
    <property type="entry name" value="NAD(P)-binding Rossmann-like Domain"/>
    <property type="match status" value="2"/>
</dbReference>
<comment type="subunit">
    <text evidence="3">Homodimer.</text>
</comment>
<keyword evidence="8" id="KW-0520">NAD</keyword>
<evidence type="ECO:0000256" key="8">
    <source>
        <dbReference type="ARBA" id="ARBA00023027"/>
    </source>
</evidence>
<dbReference type="InterPro" id="IPR013154">
    <property type="entry name" value="ADH-like_N"/>
</dbReference>
<evidence type="ECO:0000256" key="7">
    <source>
        <dbReference type="ARBA" id="ARBA00023002"/>
    </source>
</evidence>
<dbReference type="Proteomes" id="UP001164929">
    <property type="component" value="Chromosome 11"/>
</dbReference>
<dbReference type="Pfam" id="PF00107">
    <property type="entry name" value="ADH_zinc_N"/>
    <property type="match status" value="2"/>
</dbReference>
<evidence type="ECO:0000256" key="5">
    <source>
        <dbReference type="ARBA" id="ARBA00022723"/>
    </source>
</evidence>
<evidence type="ECO:0000256" key="2">
    <source>
        <dbReference type="ARBA" id="ARBA00010902"/>
    </source>
</evidence>
<feature type="domain" description="Alcohol dehydrogenase-like N-terminal" evidence="12">
    <location>
        <begin position="463"/>
        <end position="573"/>
    </location>
</feature>
<evidence type="ECO:0000256" key="9">
    <source>
        <dbReference type="ARBA" id="ARBA00049164"/>
    </source>
</evidence>
<comment type="cofactor">
    <cofactor evidence="1">
        <name>Zn(2+)</name>
        <dbReference type="ChEBI" id="CHEBI:29105"/>
    </cofactor>
</comment>
<dbReference type="FunFam" id="3.40.50.720:FF:000003">
    <property type="entry name" value="S-(hydroxymethyl)glutathione dehydrogenase"/>
    <property type="match status" value="2"/>
</dbReference>
<dbReference type="GO" id="GO:0005829">
    <property type="term" value="C:cytosol"/>
    <property type="evidence" value="ECO:0007669"/>
    <property type="project" value="TreeGrafter"/>
</dbReference>
<dbReference type="InterPro" id="IPR036291">
    <property type="entry name" value="NAD(P)-bd_dom_sf"/>
</dbReference>
<dbReference type="GO" id="GO:0046294">
    <property type="term" value="P:formaldehyde catabolic process"/>
    <property type="evidence" value="ECO:0007669"/>
    <property type="project" value="TreeGrafter"/>
</dbReference>
<keyword evidence="14" id="KW-1185">Reference proteome</keyword>
<evidence type="ECO:0000256" key="4">
    <source>
        <dbReference type="ARBA" id="ARBA00013190"/>
    </source>
</evidence>
<dbReference type="GO" id="GO:0051903">
    <property type="term" value="F:S-(hydroxymethyl)glutathione dehydrogenase [NAD(P)+] activity"/>
    <property type="evidence" value="ECO:0007669"/>
    <property type="project" value="TreeGrafter"/>
</dbReference>
<dbReference type="GO" id="GO:0008270">
    <property type="term" value="F:zinc ion binding"/>
    <property type="evidence" value="ECO:0007669"/>
    <property type="project" value="TreeGrafter"/>
</dbReference>
<dbReference type="PANTHER" id="PTHR43880">
    <property type="entry name" value="ALCOHOL DEHYDROGENASE"/>
    <property type="match status" value="1"/>
</dbReference>
<dbReference type="EC" id="1.1.1.1" evidence="4"/>
<feature type="domain" description="Alcohol dehydrogenase-like C-terminal" evidence="11">
    <location>
        <begin position="236"/>
        <end position="365"/>
    </location>
</feature>
<dbReference type="SUPFAM" id="SSF50129">
    <property type="entry name" value="GroES-like"/>
    <property type="match status" value="4"/>
</dbReference>
<dbReference type="FunFam" id="3.90.180.10:FF:000007">
    <property type="entry name" value="Alcohol dehydrogenase 6"/>
    <property type="match status" value="2"/>
</dbReference>
<dbReference type="Gene3D" id="3.90.180.10">
    <property type="entry name" value="Medium-chain alcohol dehydrogenases, catalytic domain"/>
    <property type="match status" value="2"/>
</dbReference>
<evidence type="ECO:0000256" key="6">
    <source>
        <dbReference type="ARBA" id="ARBA00022833"/>
    </source>
</evidence>
<feature type="domain" description="Alcohol dehydrogenase-like C-terminal" evidence="11">
    <location>
        <begin position="615"/>
        <end position="744"/>
    </location>
</feature>
<keyword evidence="5" id="KW-0479">Metal-binding</keyword>
<evidence type="ECO:0000256" key="10">
    <source>
        <dbReference type="ARBA" id="ARBA00049243"/>
    </source>
</evidence>
<sequence length="787" mass="85302">MAMLLQARRILTQTLPRRNSNSSQAFVKLLGSASRGLHDNVPRSKLFDPNATSGKVITCNAAVVRGPKQPFLMETIRVDPPRKMEVRIKILYTSICHTDLSAWKGESVGEGVTDLKAGDHVIPIFNGECGHCPYCTNNTTNLCQTYRVNPFKSVMENDGKCRFSTMNGEPIFHFLNTSTFTEYSVLDSACAVKIDPHAHLKKMSLLSCGVSTGVGAAWNAANVQAGSSVAIFGLGALGLAASEGARARGASKIIGVDINPEKLNKGKEMGMTHFVNPKDSSKPVHQRIREMTSGGVDYSIECAGNLEVLREAFLSTHDGWGKTVVVGIYPTPKMLPLHPMELFDGRSITGTTFGDFKGKSQLPELAKACMNGVVNLDGFITHELPFEKINEAFQLLGDGKALRCLLHLLGSASRGLHDNVTRSKMFDPNATSGKVITCNAAVVRGPKQPFLMETIRVDLPRKMEVRIKILYTSICHTDLSAWKGESVGEGVTDLKAGDHVIPIFNGECGHCPYCTNNTTNLCQTYRVNPFKSVMENDGKCRFSTMNGEPIFHFLNTSTFTEYSVLDSTCAVKIDPNAHLKKMSLLSCCVSTGVGAAWNAANVQAGSSVAIFGMGALGLAASKGARARGASKIIGVDINPEKFDKGKEMGMTHFVNPKDSSKPVHQRIREMTSGGVDYSIECAGNVEVLREAFLSTHDGWGKTVVVGIYPTPKMLPLHPMELFDGRSITGTTFGDFKGKSQLPELAKACMNGVVNLDGFITHELPFEKINEAFQLLGDGKALRCLLHV</sequence>
<accession>A0AAD6Q670</accession>
<evidence type="ECO:0000259" key="12">
    <source>
        <dbReference type="Pfam" id="PF08240"/>
    </source>
</evidence>
<comment type="caution">
    <text evidence="13">The sequence shown here is derived from an EMBL/GenBank/DDBJ whole genome shotgun (WGS) entry which is preliminary data.</text>
</comment>
<gene>
    <name evidence="13" type="ORF">NC653_028250</name>
</gene>
<dbReference type="GO" id="GO:0004022">
    <property type="term" value="F:alcohol dehydrogenase (NAD+) activity"/>
    <property type="evidence" value="ECO:0007669"/>
    <property type="project" value="UniProtKB-EC"/>
</dbReference>
<reference evidence="13" key="1">
    <citation type="journal article" date="2023" name="Mol. Ecol. Resour.">
        <title>Chromosome-level genome assembly of a triploid poplar Populus alba 'Berolinensis'.</title>
        <authorList>
            <person name="Chen S."/>
            <person name="Yu Y."/>
            <person name="Wang X."/>
            <person name="Wang S."/>
            <person name="Zhang T."/>
            <person name="Zhou Y."/>
            <person name="He R."/>
            <person name="Meng N."/>
            <person name="Wang Y."/>
            <person name="Liu W."/>
            <person name="Liu Z."/>
            <person name="Liu J."/>
            <person name="Guo Q."/>
            <person name="Huang H."/>
            <person name="Sederoff R.R."/>
            <person name="Wang G."/>
            <person name="Qu G."/>
            <person name="Chen S."/>
        </authorList>
    </citation>
    <scope>NUCLEOTIDE SEQUENCE</scope>
    <source>
        <strain evidence="13">SC-2020</strain>
    </source>
</reference>
<dbReference type="Pfam" id="PF08240">
    <property type="entry name" value="ADH_N"/>
    <property type="match status" value="2"/>
</dbReference>
<comment type="similarity">
    <text evidence="2">Belongs to the zinc-containing alcohol dehydrogenase family. Class-III subfamily.</text>
</comment>
<proteinExistence type="inferred from homology"/>
<keyword evidence="6" id="KW-0862">Zinc</keyword>
<dbReference type="EMBL" id="JAQIZT010000011">
    <property type="protein sequence ID" value="KAJ6980377.1"/>
    <property type="molecule type" value="Genomic_DNA"/>
</dbReference>
<dbReference type="SUPFAM" id="SSF51735">
    <property type="entry name" value="NAD(P)-binding Rossmann-fold domains"/>
    <property type="match status" value="2"/>
</dbReference>
<evidence type="ECO:0000313" key="14">
    <source>
        <dbReference type="Proteomes" id="UP001164929"/>
    </source>
</evidence>
<keyword evidence="7" id="KW-0560">Oxidoreductase</keyword>
<evidence type="ECO:0000313" key="13">
    <source>
        <dbReference type="EMBL" id="KAJ6980377.1"/>
    </source>
</evidence>
<dbReference type="InterPro" id="IPR013149">
    <property type="entry name" value="ADH-like_C"/>
</dbReference>
<dbReference type="PANTHER" id="PTHR43880:SF56">
    <property type="entry name" value="ALCOHOL DEHYDROGENASE-LIKE 4"/>
    <property type="match status" value="1"/>
</dbReference>